<feature type="transmembrane region" description="Helical" evidence="7">
    <location>
        <begin position="41"/>
        <end position="67"/>
    </location>
</feature>
<feature type="transmembrane region" description="Helical" evidence="7">
    <location>
        <begin position="292"/>
        <end position="315"/>
    </location>
</feature>
<feature type="transmembrane region" description="Helical" evidence="7">
    <location>
        <begin position="12"/>
        <end position="35"/>
    </location>
</feature>
<dbReference type="Pfam" id="PF13440">
    <property type="entry name" value="Polysacc_synt_3"/>
    <property type="match status" value="1"/>
</dbReference>
<gene>
    <name evidence="8" type="ORF">SAMN04488009_3070</name>
</gene>
<keyword evidence="9" id="KW-1185">Reference proteome</keyword>
<evidence type="ECO:0000313" key="8">
    <source>
        <dbReference type="EMBL" id="SNR66825.1"/>
    </source>
</evidence>
<feature type="transmembrane region" description="Helical" evidence="7">
    <location>
        <begin position="414"/>
        <end position="432"/>
    </location>
</feature>
<dbReference type="EMBL" id="FZNV01000005">
    <property type="protein sequence ID" value="SNR66825.1"/>
    <property type="molecule type" value="Genomic_DNA"/>
</dbReference>
<feature type="transmembrane region" description="Helical" evidence="7">
    <location>
        <begin position="169"/>
        <end position="189"/>
    </location>
</feature>
<feature type="transmembrane region" description="Helical" evidence="7">
    <location>
        <begin position="210"/>
        <end position="231"/>
    </location>
</feature>
<proteinExistence type="inferred from homology"/>
<name>A0ABY1SJV8_9FLAO</name>
<feature type="transmembrane region" description="Helical" evidence="7">
    <location>
        <begin position="364"/>
        <end position="394"/>
    </location>
</feature>
<evidence type="ECO:0000256" key="2">
    <source>
        <dbReference type="ARBA" id="ARBA00007430"/>
    </source>
</evidence>
<sequence length="484" mass="54982">MSIKNKAISSFGWILTEGLFSQGFLFMVGIILARLLTPVDFGVIGIITAIIAISNSVVEGGFGSALIRKVDADTIDYNTIFYSNLTIAIIIYFFLLIGATTLAGYFDVAVLSKIIPFAGILLIINSFSIVQRAILTKVLNFKTQALISIIASFGSGLTAIIMAYQNFGIWSLVTLAILRPLLNSILLWYHSKWRPSLIFSIKSFKELFNYGYKLLITNLIHSFYRNIYYVLIGKYFNTQTLGYYTRAEQFQAPFSSNITTAIQRLSFPILSKVQNDHELLKSRFIKFLRFSMFLNFTVMFVIAAIAEPMVILLVGEKWRASILYLQLLCVPGILYPLQILHLNLLLVKGYSNLNLKLELIKKMILIPLVLGTALLGIEALLAGIVIFAFIEFFINNHYTKTIINYSLKEQLKDIIPFILLGIALFIIMYTITFIDMGYLAMVIIQLTIGITFFISTNEFIKLPEYLEIKDKIIEFFYKARKHEK</sequence>
<comment type="subcellular location">
    <subcellularLocation>
        <location evidence="1">Cell membrane</location>
        <topology evidence="1">Multi-pass membrane protein</topology>
    </subcellularLocation>
</comment>
<comment type="caution">
    <text evidence="8">The sequence shown here is derived from an EMBL/GenBank/DDBJ whole genome shotgun (WGS) entry which is preliminary data.</text>
</comment>
<accession>A0ABY1SJV8</accession>
<protein>
    <submittedName>
        <fullName evidence="8">Membrane protein involved in the export of O-antigen and teichoic acid</fullName>
    </submittedName>
</protein>
<comment type="similarity">
    <text evidence="2">Belongs to the polysaccharide synthase family.</text>
</comment>
<dbReference type="InterPro" id="IPR050833">
    <property type="entry name" value="Poly_Biosynth_Transport"/>
</dbReference>
<evidence type="ECO:0000256" key="7">
    <source>
        <dbReference type="SAM" id="Phobius"/>
    </source>
</evidence>
<keyword evidence="6 7" id="KW-0472">Membrane</keyword>
<feature type="transmembrane region" description="Helical" evidence="7">
    <location>
        <begin position="438"/>
        <end position="460"/>
    </location>
</feature>
<keyword evidence="4 7" id="KW-0812">Transmembrane</keyword>
<feature type="transmembrane region" description="Helical" evidence="7">
    <location>
        <begin position="79"/>
        <end position="99"/>
    </location>
</feature>
<dbReference type="CDD" id="cd13127">
    <property type="entry name" value="MATE_tuaB_like"/>
    <property type="match status" value="1"/>
</dbReference>
<evidence type="ECO:0000256" key="5">
    <source>
        <dbReference type="ARBA" id="ARBA00022989"/>
    </source>
</evidence>
<evidence type="ECO:0000256" key="1">
    <source>
        <dbReference type="ARBA" id="ARBA00004651"/>
    </source>
</evidence>
<feature type="transmembrane region" description="Helical" evidence="7">
    <location>
        <begin position="145"/>
        <end position="163"/>
    </location>
</feature>
<evidence type="ECO:0000256" key="6">
    <source>
        <dbReference type="ARBA" id="ARBA00023136"/>
    </source>
</evidence>
<dbReference type="PANTHER" id="PTHR30250:SF10">
    <property type="entry name" value="LIPOPOLYSACCHARIDE BIOSYNTHESIS PROTEIN WZXC"/>
    <property type="match status" value="1"/>
</dbReference>
<reference evidence="8 9" key="1">
    <citation type="submission" date="2017-06" db="EMBL/GenBank/DDBJ databases">
        <authorList>
            <person name="Varghese N."/>
            <person name="Submissions S."/>
        </authorList>
    </citation>
    <scope>NUCLEOTIDE SEQUENCE [LARGE SCALE GENOMIC DNA]</scope>
    <source>
        <strain evidence="8 9">DSM 19840</strain>
    </source>
</reference>
<dbReference type="RefSeq" id="WP_089261651.1">
    <property type="nucleotide sequence ID" value="NZ_FZNV01000005.1"/>
</dbReference>
<dbReference type="Proteomes" id="UP000198337">
    <property type="component" value="Unassembled WGS sequence"/>
</dbReference>
<evidence type="ECO:0000256" key="3">
    <source>
        <dbReference type="ARBA" id="ARBA00022475"/>
    </source>
</evidence>
<evidence type="ECO:0000313" key="9">
    <source>
        <dbReference type="Proteomes" id="UP000198337"/>
    </source>
</evidence>
<keyword evidence="3" id="KW-1003">Cell membrane</keyword>
<evidence type="ECO:0000256" key="4">
    <source>
        <dbReference type="ARBA" id="ARBA00022692"/>
    </source>
</evidence>
<organism evidence="8 9">
    <name type="scientific">Maribacter sedimenticola</name>
    <dbReference type="NCBI Taxonomy" id="228956"/>
    <lineage>
        <taxon>Bacteria</taxon>
        <taxon>Pseudomonadati</taxon>
        <taxon>Bacteroidota</taxon>
        <taxon>Flavobacteriia</taxon>
        <taxon>Flavobacteriales</taxon>
        <taxon>Flavobacteriaceae</taxon>
        <taxon>Maribacter</taxon>
    </lineage>
</organism>
<feature type="transmembrane region" description="Helical" evidence="7">
    <location>
        <begin position="322"/>
        <end position="344"/>
    </location>
</feature>
<keyword evidence="5 7" id="KW-1133">Transmembrane helix</keyword>
<dbReference type="PANTHER" id="PTHR30250">
    <property type="entry name" value="PST FAMILY PREDICTED COLANIC ACID TRANSPORTER"/>
    <property type="match status" value="1"/>
</dbReference>
<feature type="transmembrane region" description="Helical" evidence="7">
    <location>
        <begin position="105"/>
        <end position="124"/>
    </location>
</feature>